<feature type="region of interest" description="Disordered" evidence="1">
    <location>
        <begin position="211"/>
        <end position="230"/>
    </location>
</feature>
<evidence type="ECO:0000256" key="1">
    <source>
        <dbReference type="SAM" id="MobiDB-lite"/>
    </source>
</evidence>
<name>A0A835AI95_9POAL</name>
<gene>
    <name evidence="3" type="ORF">HU200_054613</name>
</gene>
<dbReference type="AlphaFoldDB" id="A0A835AI95"/>
<evidence type="ECO:0000313" key="3">
    <source>
        <dbReference type="EMBL" id="KAF8664441.1"/>
    </source>
</evidence>
<sequence length="252" mass="26134">MRLFVCFGGSATLVDDDDDDDVAAAVVAARQRRGRSARSLSFRGNFLLPGSRKDKAKKPSPAAEARKKTGVDADDAYGLLTRASTAASLSALPSSAAAASLDSGFNIPSASSSRYSTASSSSTSSSSSSSSARSSTASSSRSVSGELFSPAAAKRRTSNNKQGSSSPAAGAAAVVLCLLMVVFCGPVGATLLMSMALYLFPRRWPARMTPRGVDGVGSPECDAEEATTARTPTRRKVVMDQGFLVRNRKKCQ</sequence>
<feature type="compositionally biased region" description="Low complexity" evidence="1">
    <location>
        <begin position="111"/>
        <end position="144"/>
    </location>
</feature>
<dbReference type="PANTHER" id="PTHR34379">
    <property type="entry name" value="OS07G0553800 PROTEIN"/>
    <property type="match status" value="1"/>
</dbReference>
<protein>
    <submittedName>
        <fullName evidence="3">Uncharacterized protein</fullName>
    </submittedName>
</protein>
<dbReference type="OrthoDB" id="695412at2759"/>
<dbReference type="PANTHER" id="PTHR34379:SF6">
    <property type="entry name" value="PROTEIN 3F"/>
    <property type="match status" value="1"/>
</dbReference>
<dbReference type="InterPro" id="IPR040411">
    <property type="entry name" value="At5g23160-like"/>
</dbReference>
<dbReference type="EMBL" id="JACEFO010002349">
    <property type="protein sequence ID" value="KAF8664441.1"/>
    <property type="molecule type" value="Genomic_DNA"/>
</dbReference>
<feature type="transmembrane region" description="Helical" evidence="2">
    <location>
        <begin position="168"/>
        <end position="201"/>
    </location>
</feature>
<proteinExistence type="predicted"/>
<comment type="caution">
    <text evidence="3">The sequence shown here is derived from an EMBL/GenBank/DDBJ whole genome shotgun (WGS) entry which is preliminary data.</text>
</comment>
<reference evidence="3" key="1">
    <citation type="submission" date="2020-07" db="EMBL/GenBank/DDBJ databases">
        <title>Genome sequence and genetic diversity analysis of an under-domesticated orphan crop, white fonio (Digitaria exilis).</title>
        <authorList>
            <person name="Bennetzen J.L."/>
            <person name="Chen S."/>
            <person name="Ma X."/>
            <person name="Wang X."/>
            <person name="Yssel A.E.J."/>
            <person name="Chaluvadi S.R."/>
            <person name="Johnson M."/>
            <person name="Gangashetty P."/>
            <person name="Hamidou F."/>
            <person name="Sanogo M.D."/>
            <person name="Zwaenepoel A."/>
            <person name="Wallace J."/>
            <person name="Van De Peer Y."/>
            <person name="Van Deynze A."/>
        </authorList>
    </citation>
    <scope>NUCLEOTIDE SEQUENCE</scope>
    <source>
        <tissue evidence="3">Leaves</tissue>
    </source>
</reference>
<evidence type="ECO:0000313" key="4">
    <source>
        <dbReference type="Proteomes" id="UP000636709"/>
    </source>
</evidence>
<organism evidence="3 4">
    <name type="scientific">Digitaria exilis</name>
    <dbReference type="NCBI Taxonomy" id="1010633"/>
    <lineage>
        <taxon>Eukaryota</taxon>
        <taxon>Viridiplantae</taxon>
        <taxon>Streptophyta</taxon>
        <taxon>Embryophyta</taxon>
        <taxon>Tracheophyta</taxon>
        <taxon>Spermatophyta</taxon>
        <taxon>Magnoliopsida</taxon>
        <taxon>Liliopsida</taxon>
        <taxon>Poales</taxon>
        <taxon>Poaceae</taxon>
        <taxon>PACMAD clade</taxon>
        <taxon>Panicoideae</taxon>
        <taxon>Panicodae</taxon>
        <taxon>Paniceae</taxon>
        <taxon>Anthephorinae</taxon>
        <taxon>Digitaria</taxon>
    </lineage>
</organism>
<keyword evidence="2" id="KW-0472">Membrane</keyword>
<dbReference type="Proteomes" id="UP000636709">
    <property type="component" value="Unassembled WGS sequence"/>
</dbReference>
<keyword evidence="2" id="KW-0812">Transmembrane</keyword>
<keyword evidence="4" id="KW-1185">Reference proteome</keyword>
<feature type="region of interest" description="Disordered" evidence="1">
    <location>
        <begin position="111"/>
        <end position="167"/>
    </location>
</feature>
<keyword evidence="2" id="KW-1133">Transmembrane helix</keyword>
<accession>A0A835AI95</accession>
<evidence type="ECO:0000256" key="2">
    <source>
        <dbReference type="SAM" id="Phobius"/>
    </source>
</evidence>
<feature type="region of interest" description="Disordered" evidence="1">
    <location>
        <begin position="45"/>
        <end position="69"/>
    </location>
</feature>